<dbReference type="PANTHER" id="PTHR44196">
    <property type="entry name" value="DEHYDROGENASE/REDUCTASE SDR FAMILY MEMBER 7B"/>
    <property type="match status" value="1"/>
</dbReference>
<dbReference type="Proteomes" id="UP000243900">
    <property type="component" value="Unassembled WGS sequence"/>
</dbReference>
<evidence type="ECO:0000256" key="1">
    <source>
        <dbReference type="ARBA" id="ARBA00006484"/>
    </source>
</evidence>
<name>A0A2P6AQS4_9GAMM</name>
<keyword evidence="2" id="KW-0560">Oxidoreductase</keyword>
<dbReference type="PANTHER" id="PTHR44196:SF1">
    <property type="entry name" value="DEHYDROGENASE_REDUCTASE SDR FAMILY MEMBER 7B"/>
    <property type="match status" value="1"/>
</dbReference>
<dbReference type="EMBL" id="PTQZ01000274">
    <property type="protein sequence ID" value="PQA32063.1"/>
    <property type="molecule type" value="Genomic_DNA"/>
</dbReference>
<protein>
    <submittedName>
        <fullName evidence="3">Short chain dehydrogenase</fullName>
    </submittedName>
</protein>
<gene>
    <name evidence="3" type="ORF">C5O18_08985</name>
</gene>
<proteinExistence type="inferred from homology"/>
<dbReference type="OrthoDB" id="9806974at2"/>
<keyword evidence="4" id="KW-1185">Reference proteome</keyword>
<accession>A0A2P6AQS4</accession>
<evidence type="ECO:0000256" key="2">
    <source>
        <dbReference type="ARBA" id="ARBA00023002"/>
    </source>
</evidence>
<reference evidence="4" key="1">
    <citation type="submission" date="2018-02" db="EMBL/GenBank/DDBJ databases">
        <title>Genome sequencing of Solimonas sp. HR-BB.</title>
        <authorList>
            <person name="Lee Y."/>
            <person name="Jeon C.O."/>
        </authorList>
    </citation>
    <scope>NUCLEOTIDE SEQUENCE [LARGE SCALE GENOMIC DNA]</scope>
    <source>
        <strain evidence="4">HR-E</strain>
    </source>
</reference>
<sequence>MARYDFSDRLALITGAGSGIGRATALHLASLGARLVLCDRNADGLEETAARLAGHSRSLHLD</sequence>
<feature type="non-terminal residue" evidence="3">
    <location>
        <position position="62"/>
    </location>
</feature>
<dbReference type="SUPFAM" id="SSF51735">
    <property type="entry name" value="NAD(P)-binding Rossmann-fold domains"/>
    <property type="match status" value="1"/>
</dbReference>
<dbReference type="RefSeq" id="WP_146089321.1">
    <property type="nucleotide sequence ID" value="NZ_PTQZ01000274.1"/>
</dbReference>
<dbReference type="GO" id="GO:0016491">
    <property type="term" value="F:oxidoreductase activity"/>
    <property type="evidence" value="ECO:0007669"/>
    <property type="project" value="UniProtKB-KW"/>
</dbReference>
<dbReference type="InterPro" id="IPR036291">
    <property type="entry name" value="NAD(P)-bd_dom_sf"/>
</dbReference>
<comment type="caution">
    <text evidence="3">The sequence shown here is derived from an EMBL/GenBank/DDBJ whole genome shotgun (WGS) entry which is preliminary data.</text>
</comment>
<dbReference type="GO" id="GO:0016020">
    <property type="term" value="C:membrane"/>
    <property type="evidence" value="ECO:0007669"/>
    <property type="project" value="TreeGrafter"/>
</dbReference>
<dbReference type="Gene3D" id="3.40.50.720">
    <property type="entry name" value="NAD(P)-binding Rossmann-like Domain"/>
    <property type="match status" value="1"/>
</dbReference>
<comment type="similarity">
    <text evidence="1">Belongs to the short-chain dehydrogenases/reductases (SDR) family.</text>
</comment>
<dbReference type="Pfam" id="PF00106">
    <property type="entry name" value="adh_short"/>
    <property type="match status" value="1"/>
</dbReference>
<dbReference type="AlphaFoldDB" id="A0A2P6AQS4"/>
<evidence type="ECO:0000313" key="4">
    <source>
        <dbReference type="Proteomes" id="UP000243900"/>
    </source>
</evidence>
<dbReference type="InterPro" id="IPR002347">
    <property type="entry name" value="SDR_fam"/>
</dbReference>
<evidence type="ECO:0000313" key="3">
    <source>
        <dbReference type="EMBL" id="PQA32063.1"/>
    </source>
</evidence>
<organism evidence="3 4">
    <name type="scientific">Amnimonas aquatica</name>
    <dbReference type="NCBI Taxonomy" id="2094561"/>
    <lineage>
        <taxon>Bacteria</taxon>
        <taxon>Pseudomonadati</taxon>
        <taxon>Pseudomonadota</taxon>
        <taxon>Gammaproteobacteria</taxon>
        <taxon>Moraxellales</taxon>
        <taxon>Moraxellaceae</taxon>
        <taxon>Amnimonas</taxon>
    </lineage>
</organism>